<dbReference type="Gene3D" id="2.30.30.380">
    <property type="entry name" value="Zn-finger domain of Sec23/24"/>
    <property type="match status" value="1"/>
</dbReference>
<dbReference type="GO" id="GO:0036435">
    <property type="term" value="F:K48-linked polyubiquitin modification-dependent protein binding"/>
    <property type="evidence" value="ECO:0007669"/>
    <property type="project" value="TreeGrafter"/>
</dbReference>
<dbReference type="Proteomes" id="UP000695023">
    <property type="component" value="Unplaced"/>
</dbReference>
<keyword evidence="6" id="KW-1185">Reference proteome</keyword>
<dbReference type="GeneID" id="102216130"/>
<dbReference type="InterPro" id="IPR001876">
    <property type="entry name" value="Znf_RanBP2"/>
</dbReference>
<evidence type="ECO:0000256" key="1">
    <source>
        <dbReference type="ARBA" id="ARBA00022723"/>
    </source>
</evidence>
<proteinExistence type="predicted"/>
<dbReference type="GO" id="GO:1990450">
    <property type="term" value="F:linear polyubiquitin binding"/>
    <property type="evidence" value="ECO:0007669"/>
    <property type="project" value="TreeGrafter"/>
</dbReference>
<dbReference type="GO" id="GO:0097039">
    <property type="term" value="P:protein linear polyubiquitination"/>
    <property type="evidence" value="ECO:0007669"/>
    <property type="project" value="TreeGrafter"/>
</dbReference>
<feature type="domain" description="RanBP2-type" evidence="5">
    <location>
        <begin position="47"/>
        <end position="76"/>
    </location>
</feature>
<dbReference type="Gene3D" id="6.10.140.1100">
    <property type="match status" value="1"/>
</dbReference>
<organism evidence="6 7">
    <name type="scientific">Pundamilia nyererei</name>
    <dbReference type="NCBI Taxonomy" id="303518"/>
    <lineage>
        <taxon>Eukaryota</taxon>
        <taxon>Metazoa</taxon>
        <taxon>Chordata</taxon>
        <taxon>Craniata</taxon>
        <taxon>Vertebrata</taxon>
        <taxon>Euteleostomi</taxon>
        <taxon>Actinopterygii</taxon>
        <taxon>Neopterygii</taxon>
        <taxon>Teleostei</taxon>
        <taxon>Neoteleostei</taxon>
        <taxon>Acanthomorphata</taxon>
        <taxon>Ovalentaria</taxon>
        <taxon>Cichlomorphae</taxon>
        <taxon>Cichliformes</taxon>
        <taxon>Cichlidae</taxon>
        <taxon>African cichlids</taxon>
        <taxon>Pseudocrenilabrinae</taxon>
        <taxon>Haplochromini</taxon>
        <taxon>Pundamilia</taxon>
    </lineage>
</organism>
<dbReference type="PANTHER" id="PTHR16004">
    <property type="entry name" value="RING FINGER PROTEIN 31-RELATED"/>
    <property type="match status" value="1"/>
</dbReference>
<evidence type="ECO:0000259" key="5">
    <source>
        <dbReference type="PROSITE" id="PS50199"/>
    </source>
</evidence>
<protein>
    <submittedName>
        <fullName evidence="7">E3 ubiquitin-protein ligase RNF31-like</fullName>
    </submittedName>
</protein>
<dbReference type="GO" id="GO:0008270">
    <property type="term" value="F:zinc ion binding"/>
    <property type="evidence" value="ECO:0007669"/>
    <property type="project" value="UniProtKB-KW"/>
</dbReference>
<evidence type="ECO:0000313" key="6">
    <source>
        <dbReference type="Proteomes" id="UP000695023"/>
    </source>
</evidence>
<dbReference type="GO" id="GO:0070530">
    <property type="term" value="F:K63-linked polyubiquitin modification-dependent protein binding"/>
    <property type="evidence" value="ECO:0007669"/>
    <property type="project" value="TreeGrafter"/>
</dbReference>
<keyword evidence="2 4" id="KW-0863">Zinc-finger</keyword>
<dbReference type="PROSITE" id="PS01358">
    <property type="entry name" value="ZF_RANBP2_1"/>
    <property type="match status" value="1"/>
</dbReference>
<dbReference type="PROSITE" id="PS50199">
    <property type="entry name" value="ZF_RANBP2_2"/>
    <property type="match status" value="1"/>
</dbReference>
<dbReference type="AlphaFoldDB" id="A0A9Y3SBN6"/>
<dbReference type="RefSeq" id="XP_005755755.1">
    <property type="nucleotide sequence ID" value="XM_005755698.1"/>
</dbReference>
<name>A0A9Y3SBN6_9CICH</name>
<sequence>MVNAASSILCEVCERPRLATRPPVTPSHPPITPPRPPAPVLGMPGDPDSQWVCQFCTYLNYSPAMVCEMCDLARPEPAPLPVKLRPPSPVRRVPALPIKPKEPAPEDLDSWRQNLIKEEGLKLIQLIRHGEKKGVSPEEVYTSMRVAGDSNILPCKWLKTELPLLLDQIRMLVATSSFQSFSDKTSTEDKNNITQDLTKEAGKVVDLAETESVIQLSRPEAKHAWLTAGGDTERAARQALRDRLAKVKELCALGFSDESHCHEVLRQSGGEVRGALALLQRPLLEPFHKRIWSEKPEPPVDIHHPDKQVKPQPCDVIHWFTLGPV</sequence>
<dbReference type="SUPFAM" id="SSF90209">
    <property type="entry name" value="Ran binding protein zinc finger-like"/>
    <property type="match status" value="1"/>
</dbReference>
<dbReference type="InterPro" id="IPR036443">
    <property type="entry name" value="Znf_RanBP2_sf"/>
</dbReference>
<dbReference type="GO" id="GO:0071797">
    <property type="term" value="C:LUBAC complex"/>
    <property type="evidence" value="ECO:0007669"/>
    <property type="project" value="InterPro"/>
</dbReference>
<gene>
    <name evidence="7" type="primary">LOC102216130</name>
</gene>
<keyword evidence="3" id="KW-0862">Zinc</keyword>
<dbReference type="InterPro" id="IPR026254">
    <property type="entry name" value="RNF31-like"/>
</dbReference>
<dbReference type="GO" id="GO:0061630">
    <property type="term" value="F:ubiquitin protein ligase activity"/>
    <property type="evidence" value="ECO:0007669"/>
    <property type="project" value="TreeGrafter"/>
</dbReference>
<reference evidence="7" key="1">
    <citation type="submission" date="2025-08" db="UniProtKB">
        <authorList>
            <consortium name="RefSeq"/>
        </authorList>
    </citation>
    <scope>IDENTIFICATION</scope>
</reference>
<dbReference type="Gene3D" id="1.10.8.10">
    <property type="entry name" value="DNA helicase RuvA subunit, C-terminal domain"/>
    <property type="match status" value="1"/>
</dbReference>
<dbReference type="PANTHER" id="PTHR16004:SF5">
    <property type="entry name" value="E3 UBIQUITIN-PROTEIN LIGASE RNF31"/>
    <property type="match status" value="1"/>
</dbReference>
<accession>A0A9Y3SBN6</accession>
<dbReference type="Pfam" id="PF16678">
    <property type="entry name" value="UBA_HOIP"/>
    <property type="match status" value="1"/>
</dbReference>
<evidence type="ECO:0000256" key="3">
    <source>
        <dbReference type="ARBA" id="ARBA00022833"/>
    </source>
</evidence>
<dbReference type="SMART" id="SM00547">
    <property type="entry name" value="ZnF_RBZ"/>
    <property type="match status" value="1"/>
</dbReference>
<evidence type="ECO:0000256" key="2">
    <source>
        <dbReference type="ARBA" id="ARBA00022771"/>
    </source>
</evidence>
<dbReference type="InterPro" id="IPR032065">
    <property type="entry name" value="RNF31-UBA"/>
</dbReference>
<evidence type="ECO:0000313" key="7">
    <source>
        <dbReference type="RefSeq" id="XP_005755755.1"/>
    </source>
</evidence>
<evidence type="ECO:0000256" key="4">
    <source>
        <dbReference type="PROSITE-ProRule" id="PRU00322"/>
    </source>
</evidence>
<keyword evidence="1" id="KW-0479">Metal-binding</keyword>